<dbReference type="PANTHER" id="PTHR27005">
    <property type="entry name" value="WALL-ASSOCIATED RECEPTOR KINASE-LIKE 21"/>
    <property type="match status" value="1"/>
</dbReference>
<evidence type="ECO:0000256" key="1">
    <source>
        <dbReference type="ARBA" id="ARBA00022741"/>
    </source>
</evidence>
<keyword evidence="1" id="KW-0547">Nucleotide-binding</keyword>
<keyword evidence="2" id="KW-0067">ATP-binding</keyword>
<evidence type="ECO:0000313" key="3">
    <source>
        <dbReference type="EMBL" id="KAF2299097.1"/>
    </source>
</evidence>
<dbReference type="AlphaFoldDB" id="A0A6A6LEV8"/>
<evidence type="ECO:0008006" key="5">
    <source>
        <dbReference type="Google" id="ProtNLM"/>
    </source>
</evidence>
<dbReference type="InterPro" id="IPR011009">
    <property type="entry name" value="Kinase-like_dom_sf"/>
</dbReference>
<dbReference type="Gene3D" id="3.30.200.20">
    <property type="entry name" value="Phosphorylase Kinase, domain 1"/>
    <property type="match status" value="1"/>
</dbReference>
<dbReference type="GO" id="GO:0005886">
    <property type="term" value="C:plasma membrane"/>
    <property type="evidence" value="ECO:0007669"/>
    <property type="project" value="TreeGrafter"/>
</dbReference>
<comment type="caution">
    <text evidence="3">The sequence shown here is derived from an EMBL/GenBank/DDBJ whole genome shotgun (WGS) entry which is preliminary data.</text>
</comment>
<name>A0A6A6LEV8_HEVBR</name>
<dbReference type="GO" id="GO:0004674">
    <property type="term" value="F:protein serine/threonine kinase activity"/>
    <property type="evidence" value="ECO:0007669"/>
    <property type="project" value="TreeGrafter"/>
</dbReference>
<gene>
    <name evidence="3" type="ORF">GH714_030621</name>
</gene>
<evidence type="ECO:0000256" key="2">
    <source>
        <dbReference type="ARBA" id="ARBA00022840"/>
    </source>
</evidence>
<organism evidence="3 4">
    <name type="scientific">Hevea brasiliensis</name>
    <name type="common">Para rubber tree</name>
    <name type="synonym">Siphonia brasiliensis</name>
    <dbReference type="NCBI Taxonomy" id="3981"/>
    <lineage>
        <taxon>Eukaryota</taxon>
        <taxon>Viridiplantae</taxon>
        <taxon>Streptophyta</taxon>
        <taxon>Embryophyta</taxon>
        <taxon>Tracheophyta</taxon>
        <taxon>Spermatophyta</taxon>
        <taxon>Magnoliopsida</taxon>
        <taxon>eudicotyledons</taxon>
        <taxon>Gunneridae</taxon>
        <taxon>Pentapetalae</taxon>
        <taxon>rosids</taxon>
        <taxon>fabids</taxon>
        <taxon>Malpighiales</taxon>
        <taxon>Euphorbiaceae</taxon>
        <taxon>Crotonoideae</taxon>
        <taxon>Micrandreae</taxon>
        <taxon>Hevea</taxon>
    </lineage>
</organism>
<sequence>MMKCLRRKKDREVTDETAFLINGSMLLEKLVAFCNGRCNPIRNFSAEELEKATNNYDKKQVLKLDGYFELYKGFLQDRPVIVKKFVENQMEQFAINEIVYASGMSKHKNALKLLDCTMEFEVKIAADIANVVVYIHTAFPGLLFIETSKPQIYYWMRTM</sequence>
<dbReference type="SUPFAM" id="SSF56112">
    <property type="entry name" value="Protein kinase-like (PK-like)"/>
    <property type="match status" value="1"/>
</dbReference>
<dbReference type="EMBL" id="JAAGAX010000011">
    <property type="protein sequence ID" value="KAF2299097.1"/>
    <property type="molecule type" value="Genomic_DNA"/>
</dbReference>
<dbReference type="Proteomes" id="UP000467840">
    <property type="component" value="Chromosome 1"/>
</dbReference>
<accession>A0A6A6LEV8</accession>
<reference evidence="3 4" key="1">
    <citation type="journal article" date="2020" name="Mol. Plant">
        <title>The Chromosome-Based Rubber Tree Genome Provides New Insights into Spurge Genome Evolution and Rubber Biosynthesis.</title>
        <authorList>
            <person name="Liu J."/>
            <person name="Shi C."/>
            <person name="Shi C.C."/>
            <person name="Li W."/>
            <person name="Zhang Q.J."/>
            <person name="Zhang Y."/>
            <person name="Li K."/>
            <person name="Lu H.F."/>
            <person name="Shi C."/>
            <person name="Zhu S.T."/>
            <person name="Xiao Z.Y."/>
            <person name="Nan H."/>
            <person name="Yue Y."/>
            <person name="Zhu X.G."/>
            <person name="Wu Y."/>
            <person name="Hong X.N."/>
            <person name="Fan G.Y."/>
            <person name="Tong Y."/>
            <person name="Zhang D."/>
            <person name="Mao C.L."/>
            <person name="Liu Y.L."/>
            <person name="Hao S.J."/>
            <person name="Liu W.Q."/>
            <person name="Lv M.Q."/>
            <person name="Zhang H.B."/>
            <person name="Liu Y."/>
            <person name="Hu-Tang G.R."/>
            <person name="Wang J.P."/>
            <person name="Wang J.H."/>
            <person name="Sun Y.H."/>
            <person name="Ni S.B."/>
            <person name="Chen W.B."/>
            <person name="Zhang X.C."/>
            <person name="Jiao Y.N."/>
            <person name="Eichler E.E."/>
            <person name="Li G.H."/>
            <person name="Liu X."/>
            <person name="Gao L.Z."/>
        </authorList>
    </citation>
    <scope>NUCLEOTIDE SEQUENCE [LARGE SCALE GENOMIC DNA]</scope>
    <source>
        <strain evidence="4">cv. GT1</strain>
        <tissue evidence="3">Leaf</tissue>
    </source>
</reference>
<proteinExistence type="predicted"/>
<dbReference type="GO" id="GO:0005524">
    <property type="term" value="F:ATP binding"/>
    <property type="evidence" value="ECO:0007669"/>
    <property type="project" value="UniProtKB-KW"/>
</dbReference>
<keyword evidence="4" id="KW-1185">Reference proteome</keyword>
<dbReference type="InterPro" id="IPR045274">
    <property type="entry name" value="WAK-like"/>
</dbReference>
<dbReference type="GO" id="GO:0007166">
    <property type="term" value="P:cell surface receptor signaling pathway"/>
    <property type="evidence" value="ECO:0007669"/>
    <property type="project" value="InterPro"/>
</dbReference>
<protein>
    <recommendedName>
        <fullName evidence="5">Serine-threonine/tyrosine-protein kinase catalytic domain-containing protein</fullName>
    </recommendedName>
</protein>
<evidence type="ECO:0000313" key="4">
    <source>
        <dbReference type="Proteomes" id="UP000467840"/>
    </source>
</evidence>
<dbReference type="PANTHER" id="PTHR27005:SF499">
    <property type="entry name" value="PROTEIN KINASE DOMAIN-CONTAINING PROTEIN"/>
    <property type="match status" value="1"/>
</dbReference>